<evidence type="ECO:0000313" key="2">
    <source>
        <dbReference type="Proteomes" id="UP001243989"/>
    </source>
</evidence>
<evidence type="ECO:0000313" key="1">
    <source>
        <dbReference type="EMBL" id="KAK1656209.1"/>
    </source>
</evidence>
<organism evidence="1 2">
    <name type="scientific">Colletotrichum phormii</name>
    <dbReference type="NCBI Taxonomy" id="359342"/>
    <lineage>
        <taxon>Eukaryota</taxon>
        <taxon>Fungi</taxon>
        <taxon>Dikarya</taxon>
        <taxon>Ascomycota</taxon>
        <taxon>Pezizomycotina</taxon>
        <taxon>Sordariomycetes</taxon>
        <taxon>Hypocreomycetidae</taxon>
        <taxon>Glomerellales</taxon>
        <taxon>Glomerellaceae</taxon>
        <taxon>Colletotrichum</taxon>
        <taxon>Colletotrichum acutatum species complex</taxon>
    </lineage>
</organism>
<dbReference type="AlphaFoldDB" id="A0AAJ0EP35"/>
<gene>
    <name evidence="1" type="ORF">BDP81DRAFT_414395</name>
</gene>
<protein>
    <submittedName>
        <fullName evidence="1">Uncharacterized protein</fullName>
    </submittedName>
</protein>
<keyword evidence="2" id="KW-1185">Reference proteome</keyword>
<comment type="caution">
    <text evidence="1">The sequence shown here is derived from an EMBL/GenBank/DDBJ whole genome shotgun (WGS) entry which is preliminary data.</text>
</comment>
<dbReference type="Proteomes" id="UP001243989">
    <property type="component" value="Unassembled WGS sequence"/>
</dbReference>
<sequence length="83" mass="9641">MKARNRFTLYLLFIPLLHNYESHIHLNKCSHIFMQPCFASLIICTKYITGLLLPVTYPPSRGSSLNWLQAWISLRAHHIGFDA</sequence>
<dbReference type="EMBL" id="JAHMHQ010000001">
    <property type="protein sequence ID" value="KAK1656209.1"/>
    <property type="molecule type" value="Genomic_DNA"/>
</dbReference>
<dbReference type="RefSeq" id="XP_060452253.1">
    <property type="nucleotide sequence ID" value="XM_060589362.1"/>
</dbReference>
<accession>A0AAJ0EP35</accession>
<dbReference type="GeneID" id="85474224"/>
<reference evidence="1" key="1">
    <citation type="submission" date="2021-06" db="EMBL/GenBank/DDBJ databases">
        <title>Comparative genomics, transcriptomics and evolutionary studies reveal genomic signatures of adaptation to plant cell wall in hemibiotrophic fungi.</title>
        <authorList>
            <consortium name="DOE Joint Genome Institute"/>
            <person name="Baroncelli R."/>
            <person name="Diaz J.F."/>
            <person name="Benocci T."/>
            <person name="Peng M."/>
            <person name="Battaglia E."/>
            <person name="Haridas S."/>
            <person name="Andreopoulos W."/>
            <person name="Labutti K."/>
            <person name="Pangilinan J."/>
            <person name="Floch G.L."/>
            <person name="Makela M.R."/>
            <person name="Henrissat B."/>
            <person name="Grigoriev I.V."/>
            <person name="Crouch J.A."/>
            <person name="De Vries R.P."/>
            <person name="Sukno S.A."/>
            <person name="Thon M.R."/>
        </authorList>
    </citation>
    <scope>NUCLEOTIDE SEQUENCE</scope>
    <source>
        <strain evidence="1">CBS 102054</strain>
    </source>
</reference>
<name>A0AAJ0EP35_9PEZI</name>
<proteinExistence type="predicted"/>